<evidence type="ECO:0000313" key="1">
    <source>
        <dbReference type="EMBL" id="SVC63315.1"/>
    </source>
</evidence>
<dbReference type="PANTHER" id="PTHR43393:SF3">
    <property type="entry name" value="LYSINE DECARBOXYLASE-LIKE PROTEIN"/>
    <property type="match status" value="1"/>
</dbReference>
<organism evidence="1">
    <name type="scientific">marine metagenome</name>
    <dbReference type="NCBI Taxonomy" id="408172"/>
    <lineage>
        <taxon>unclassified sequences</taxon>
        <taxon>metagenomes</taxon>
        <taxon>ecological metagenomes</taxon>
    </lineage>
</organism>
<proteinExistence type="predicted"/>
<gene>
    <name evidence="1" type="ORF">METZ01_LOCUS316169</name>
</gene>
<dbReference type="Pfam" id="PF03641">
    <property type="entry name" value="Lysine_decarbox"/>
    <property type="match status" value="1"/>
</dbReference>
<evidence type="ECO:0008006" key="2">
    <source>
        <dbReference type="Google" id="ProtNLM"/>
    </source>
</evidence>
<accession>A0A382NSJ9</accession>
<feature type="non-terminal residue" evidence="1">
    <location>
        <position position="1"/>
    </location>
</feature>
<dbReference type="Gene3D" id="3.40.50.450">
    <property type="match status" value="1"/>
</dbReference>
<name>A0A382NSJ9_9ZZZZ</name>
<dbReference type="AlphaFoldDB" id="A0A382NSJ9"/>
<dbReference type="GO" id="GO:0005829">
    <property type="term" value="C:cytosol"/>
    <property type="evidence" value="ECO:0007669"/>
    <property type="project" value="TreeGrafter"/>
</dbReference>
<dbReference type="SUPFAM" id="SSF102405">
    <property type="entry name" value="MCP/YpsA-like"/>
    <property type="match status" value="1"/>
</dbReference>
<dbReference type="EMBL" id="UINC01102020">
    <property type="protein sequence ID" value="SVC63315.1"/>
    <property type="molecule type" value="Genomic_DNA"/>
</dbReference>
<dbReference type="InterPro" id="IPR052341">
    <property type="entry name" value="LOG_family_nucleotidases"/>
</dbReference>
<protein>
    <recommendedName>
        <fullName evidence="2">Cytokinin riboside 5'-monophosphate phosphoribohydrolase</fullName>
    </recommendedName>
</protein>
<dbReference type="InterPro" id="IPR031100">
    <property type="entry name" value="LOG_fam"/>
</dbReference>
<reference evidence="1" key="1">
    <citation type="submission" date="2018-05" db="EMBL/GenBank/DDBJ databases">
        <authorList>
            <person name="Lanie J.A."/>
            <person name="Ng W.-L."/>
            <person name="Kazmierczak K.M."/>
            <person name="Andrzejewski T.M."/>
            <person name="Davidsen T.M."/>
            <person name="Wayne K.J."/>
            <person name="Tettelin H."/>
            <person name="Glass J.I."/>
            <person name="Rusch D."/>
            <person name="Podicherti R."/>
            <person name="Tsui H.-C.T."/>
            <person name="Winkler M.E."/>
        </authorList>
    </citation>
    <scope>NUCLEOTIDE SEQUENCE</scope>
</reference>
<sequence length="226" mass="26391">RFYYDEKFLGSMSGRPLRILSEYLGPLSTLQRNKIRDTIVFFGSARLKEQDEYYQKTKDLAFRLTKWSMDKYKDEHRYVITSGGGPGIMEAANRGASEAGGKSVGLGISLPFEECNNKWITKRLNFVFHYFFMRKFWFIYKTKGIVYMPGGFGTLDELFDILTMLQTNKISRKIPIVLFGSEYWDGLINWDRMIENKTISRSALNLFVTLDSIDDTFDYLVKNMQK</sequence>
<dbReference type="PANTHER" id="PTHR43393">
    <property type="entry name" value="CYTOKININ RIBOSIDE 5'-MONOPHOSPHATE PHOSPHORIBOHYDROLASE"/>
    <property type="match status" value="1"/>
</dbReference>